<keyword evidence="1" id="KW-1133">Transmembrane helix</keyword>
<evidence type="ECO:0000256" key="1">
    <source>
        <dbReference type="SAM" id="Phobius"/>
    </source>
</evidence>
<keyword evidence="1" id="KW-0472">Membrane</keyword>
<keyword evidence="1" id="KW-0812">Transmembrane</keyword>
<name>A0A0F8YJ70_9ZZZZ</name>
<sequence length="190" mass="21143">MNEQAAAPEPATIKTWWRYVNWWLLLIGPAAVGASIVLSVVYDGFMRLQSDLEVPAPYLPAAAAVIYAVGFARARNPLLGLLAALAVAFSIREFHFDWAGKGIYVMLVAWGVWAVGWRRRLAGPLTDWRHTSWLLATMAAYVLSQVIARRAFRFVPGEDVIHRPLEECAETAAHLMLIVTSLLGSLRRKT</sequence>
<feature type="transmembrane region" description="Helical" evidence="1">
    <location>
        <begin position="20"/>
        <end position="42"/>
    </location>
</feature>
<feature type="transmembrane region" description="Helical" evidence="1">
    <location>
        <begin position="54"/>
        <end position="72"/>
    </location>
</feature>
<accession>A0A0F8YJ70</accession>
<evidence type="ECO:0000313" key="2">
    <source>
        <dbReference type="EMBL" id="KKK73755.1"/>
    </source>
</evidence>
<comment type="caution">
    <text evidence="2">The sequence shown here is derived from an EMBL/GenBank/DDBJ whole genome shotgun (WGS) entry which is preliminary data.</text>
</comment>
<organism evidence="2">
    <name type="scientific">marine sediment metagenome</name>
    <dbReference type="NCBI Taxonomy" id="412755"/>
    <lineage>
        <taxon>unclassified sequences</taxon>
        <taxon>metagenomes</taxon>
        <taxon>ecological metagenomes</taxon>
    </lineage>
</organism>
<dbReference type="EMBL" id="LAZR01056641">
    <property type="protein sequence ID" value="KKK73755.1"/>
    <property type="molecule type" value="Genomic_DNA"/>
</dbReference>
<feature type="transmembrane region" description="Helical" evidence="1">
    <location>
        <begin position="78"/>
        <end position="95"/>
    </location>
</feature>
<dbReference type="AlphaFoldDB" id="A0A0F8YJ70"/>
<reference evidence="2" key="1">
    <citation type="journal article" date="2015" name="Nature">
        <title>Complex archaea that bridge the gap between prokaryotes and eukaryotes.</title>
        <authorList>
            <person name="Spang A."/>
            <person name="Saw J.H."/>
            <person name="Jorgensen S.L."/>
            <person name="Zaremba-Niedzwiedzka K."/>
            <person name="Martijn J."/>
            <person name="Lind A.E."/>
            <person name="van Eijk R."/>
            <person name="Schleper C."/>
            <person name="Guy L."/>
            <person name="Ettema T.J."/>
        </authorList>
    </citation>
    <scope>NUCLEOTIDE SEQUENCE</scope>
</reference>
<protein>
    <submittedName>
        <fullName evidence="2">Uncharacterized protein</fullName>
    </submittedName>
</protein>
<feature type="transmembrane region" description="Helical" evidence="1">
    <location>
        <begin position="102"/>
        <end position="118"/>
    </location>
</feature>
<proteinExistence type="predicted"/>
<gene>
    <name evidence="2" type="ORF">LCGC14_2890630</name>
</gene>